<dbReference type="AlphaFoldDB" id="A0A835ZJ96"/>
<keyword evidence="3" id="KW-1185">Reference proteome</keyword>
<dbReference type="InterPro" id="IPR029058">
    <property type="entry name" value="AB_hydrolase_fold"/>
</dbReference>
<name>A0A835ZJ96_9STRA</name>
<dbReference type="EMBL" id="JAFCMP010000014">
    <property type="protein sequence ID" value="KAG5191779.1"/>
    <property type="molecule type" value="Genomic_DNA"/>
</dbReference>
<dbReference type="GO" id="GO:0016787">
    <property type="term" value="F:hydrolase activity"/>
    <property type="evidence" value="ECO:0007669"/>
    <property type="project" value="UniProtKB-KW"/>
</dbReference>
<dbReference type="Proteomes" id="UP000664859">
    <property type="component" value="Unassembled WGS sequence"/>
</dbReference>
<dbReference type="Gene3D" id="3.40.50.1820">
    <property type="entry name" value="alpha/beta hydrolase"/>
    <property type="match status" value="1"/>
</dbReference>
<evidence type="ECO:0000259" key="1">
    <source>
        <dbReference type="Pfam" id="PF12146"/>
    </source>
</evidence>
<dbReference type="PANTHER" id="PTHR42886">
    <property type="entry name" value="RE40534P-RELATED"/>
    <property type="match status" value="1"/>
</dbReference>
<dbReference type="InterPro" id="IPR022742">
    <property type="entry name" value="Hydrolase_4"/>
</dbReference>
<keyword evidence="2" id="KW-0378">Hydrolase</keyword>
<feature type="domain" description="Serine aminopeptidase S33" evidence="1">
    <location>
        <begin position="31"/>
        <end position="144"/>
    </location>
</feature>
<reference evidence="2" key="1">
    <citation type="submission" date="2021-02" db="EMBL/GenBank/DDBJ databases">
        <title>First Annotated Genome of the Yellow-green Alga Tribonema minus.</title>
        <authorList>
            <person name="Mahan K.M."/>
        </authorList>
    </citation>
    <scope>NUCLEOTIDE SEQUENCE</scope>
    <source>
        <strain evidence="2">UTEX B ZZ1240</strain>
    </source>
</reference>
<dbReference type="PANTHER" id="PTHR42886:SF53">
    <property type="entry name" value="ALPHA_BETA-HYDROLASES SUPERFAMILY PROTEIN"/>
    <property type="match status" value="1"/>
</dbReference>
<protein>
    <submittedName>
        <fullName evidence="2">Alpha/Beta hydrolase protein</fullName>
    </submittedName>
</protein>
<dbReference type="OrthoDB" id="9988524at2759"/>
<organism evidence="2 3">
    <name type="scientific">Tribonema minus</name>
    <dbReference type="NCBI Taxonomy" id="303371"/>
    <lineage>
        <taxon>Eukaryota</taxon>
        <taxon>Sar</taxon>
        <taxon>Stramenopiles</taxon>
        <taxon>Ochrophyta</taxon>
        <taxon>PX clade</taxon>
        <taxon>Xanthophyceae</taxon>
        <taxon>Tribonematales</taxon>
        <taxon>Tribonemataceae</taxon>
        <taxon>Tribonema</taxon>
    </lineage>
</organism>
<proteinExistence type="predicted"/>
<gene>
    <name evidence="2" type="ORF">JKP88DRAFT_204611</name>
</gene>
<dbReference type="Pfam" id="PF12146">
    <property type="entry name" value="Hydrolase_4"/>
    <property type="match status" value="1"/>
</dbReference>
<evidence type="ECO:0000313" key="3">
    <source>
        <dbReference type="Proteomes" id="UP000664859"/>
    </source>
</evidence>
<sequence>MHAQQEPIALKIPLPDRGYDLAALLDLKNAKSKDIVVVCHGLISDKRRSVAATLAEALQQRNLCRFDFAGNGDSGGEWTLSGYDREMEDLRGVVQHLRGEGWAVTAVVGHSKGACAVIKYAAKYDDVPLVVPVAGRFDMSQTPASRYTEEQWRQLREEGATQWVVGGRSYTVRQADLDEKAALDMAAECAAIHKSKVHIIHGDADDTIPVRDAHEFHKHLPDSTLTIIEGGSHSFRTSAEGREHMAAAVERCLGVQHDAVAA</sequence>
<dbReference type="SUPFAM" id="SSF53474">
    <property type="entry name" value="alpha/beta-Hydrolases"/>
    <property type="match status" value="1"/>
</dbReference>
<accession>A0A835ZJ96</accession>
<evidence type="ECO:0000313" key="2">
    <source>
        <dbReference type="EMBL" id="KAG5191779.1"/>
    </source>
</evidence>
<comment type="caution">
    <text evidence="2">The sequence shown here is derived from an EMBL/GenBank/DDBJ whole genome shotgun (WGS) entry which is preliminary data.</text>
</comment>